<feature type="transmembrane region" description="Helical" evidence="6">
    <location>
        <begin position="309"/>
        <end position="330"/>
    </location>
</feature>
<dbReference type="Proteomes" id="UP000085678">
    <property type="component" value="Unplaced"/>
</dbReference>
<dbReference type="GeneID" id="106160919"/>
<feature type="transmembrane region" description="Helical" evidence="6">
    <location>
        <begin position="180"/>
        <end position="201"/>
    </location>
</feature>
<evidence type="ECO:0000256" key="2">
    <source>
        <dbReference type="ARBA" id="ARBA00022692"/>
    </source>
</evidence>
<dbReference type="InParanoid" id="A0A1S3I4F4"/>
<dbReference type="KEGG" id="lak:106160919"/>
<feature type="transmembrane region" description="Helical" evidence="6">
    <location>
        <begin position="122"/>
        <end position="145"/>
    </location>
</feature>
<feature type="transmembrane region" description="Helical" evidence="6">
    <location>
        <begin position="417"/>
        <end position="434"/>
    </location>
</feature>
<keyword evidence="7" id="KW-1185">Reference proteome</keyword>
<dbReference type="PANTHER" id="PTHR21421:SF29">
    <property type="entry name" value="GUSTATORY RECEPTOR 5A FOR TREHALOSE-RELATED"/>
    <property type="match status" value="1"/>
</dbReference>
<dbReference type="Pfam" id="PF08395">
    <property type="entry name" value="7tm_7"/>
    <property type="match status" value="1"/>
</dbReference>
<dbReference type="GO" id="GO:0016020">
    <property type="term" value="C:membrane"/>
    <property type="evidence" value="ECO:0007669"/>
    <property type="project" value="UniProtKB-SubCell"/>
</dbReference>
<dbReference type="OrthoDB" id="6478931at2759"/>
<keyword evidence="5" id="KW-0675">Receptor</keyword>
<proteinExistence type="predicted"/>
<dbReference type="GO" id="GO:0051606">
    <property type="term" value="P:detection of stimulus"/>
    <property type="evidence" value="ECO:0007669"/>
    <property type="project" value="UniProtKB-ARBA"/>
</dbReference>
<organism evidence="7 8">
    <name type="scientific">Lingula anatina</name>
    <name type="common">Brachiopod</name>
    <name type="synonym">Lingula unguis</name>
    <dbReference type="NCBI Taxonomy" id="7574"/>
    <lineage>
        <taxon>Eukaryota</taxon>
        <taxon>Metazoa</taxon>
        <taxon>Spiralia</taxon>
        <taxon>Lophotrochozoa</taxon>
        <taxon>Brachiopoda</taxon>
        <taxon>Linguliformea</taxon>
        <taxon>Lingulata</taxon>
        <taxon>Lingulida</taxon>
        <taxon>Linguloidea</taxon>
        <taxon>Lingulidae</taxon>
        <taxon>Lingula</taxon>
    </lineage>
</organism>
<evidence type="ECO:0000256" key="1">
    <source>
        <dbReference type="ARBA" id="ARBA00004141"/>
    </source>
</evidence>
<feature type="transmembrane region" description="Helical" evidence="6">
    <location>
        <begin position="342"/>
        <end position="365"/>
    </location>
</feature>
<reference evidence="8" key="1">
    <citation type="submission" date="2025-08" db="UniProtKB">
        <authorList>
            <consortium name="RefSeq"/>
        </authorList>
    </citation>
    <scope>IDENTIFICATION</scope>
    <source>
        <tissue evidence="8">Gonads</tissue>
    </source>
</reference>
<evidence type="ECO:0000256" key="5">
    <source>
        <dbReference type="ARBA" id="ARBA00023170"/>
    </source>
</evidence>
<evidence type="ECO:0000256" key="6">
    <source>
        <dbReference type="SAM" id="Phobius"/>
    </source>
</evidence>
<dbReference type="GO" id="GO:0038023">
    <property type="term" value="F:signaling receptor activity"/>
    <property type="evidence" value="ECO:0007669"/>
    <property type="project" value="UniProtKB-ARBA"/>
</dbReference>
<dbReference type="GO" id="GO:0050909">
    <property type="term" value="P:sensory perception of taste"/>
    <property type="evidence" value="ECO:0007669"/>
    <property type="project" value="InterPro"/>
</dbReference>
<comment type="subcellular location">
    <subcellularLocation>
        <location evidence="1">Membrane</location>
        <topology evidence="1">Multi-pass membrane protein</topology>
    </subcellularLocation>
</comment>
<evidence type="ECO:0000313" key="7">
    <source>
        <dbReference type="Proteomes" id="UP000085678"/>
    </source>
</evidence>
<feature type="transmembrane region" description="Helical" evidence="6">
    <location>
        <begin position="213"/>
        <end position="235"/>
    </location>
</feature>
<dbReference type="RefSeq" id="XP_013393145.1">
    <property type="nucleotide sequence ID" value="XM_013537691.1"/>
</dbReference>
<dbReference type="PANTHER" id="PTHR21421">
    <property type="entry name" value="GUSTATORY RECEPTOR"/>
    <property type="match status" value="1"/>
</dbReference>
<gene>
    <name evidence="8" type="primary">LOC106160919</name>
</gene>
<evidence type="ECO:0000256" key="3">
    <source>
        <dbReference type="ARBA" id="ARBA00022989"/>
    </source>
</evidence>
<keyword evidence="4 6" id="KW-0472">Membrane</keyword>
<evidence type="ECO:0000256" key="4">
    <source>
        <dbReference type="ARBA" id="ARBA00023136"/>
    </source>
</evidence>
<protein>
    <submittedName>
        <fullName evidence="8">Uncharacterized protein LOC106160919</fullName>
    </submittedName>
</protein>
<dbReference type="AlphaFoldDB" id="A0A1S3I4F4"/>
<evidence type="ECO:0000313" key="8">
    <source>
        <dbReference type="RefSeq" id="XP_013393145.1"/>
    </source>
</evidence>
<feature type="transmembrane region" description="Helical" evidence="6">
    <location>
        <begin position="242"/>
        <end position="262"/>
    </location>
</feature>
<dbReference type="InterPro" id="IPR013604">
    <property type="entry name" value="7TM_chemorcpt"/>
</dbReference>
<name>A0A1S3I4F4_LINAN</name>
<keyword evidence="2 6" id="KW-0812">Transmembrane</keyword>
<sequence>MANVQDAISTLDMAGRQHNTRRIPEAFSERQVGQVLAIEDSKVYKSFKPLRVVMAIFGLYHERKSGTQIHDVSAKRGEPGKQKVSALQVYSFIAVSYMWVHFIARGLVAFDGNESVANSELYYKIMLAVWYLICALQATFCYCACHYNDRLPAIWRECARLETDLPSVMEAIKLDLKTKIAAAFVVFYNAINIVYMVYLMANELTPVFLYPPFHYVVNVTVPSTEVTILNVFVAFSAFYTGLAAFVPYVINILFCILFYTLFKAFNDEFKEEVQQALVTGEPLRVEFHRRRHLKLCKLFDIADRMFSFFLAYVLVLNTGLCCLICYMLIYHLDEVAGTPLDILVMASWVVQVVMQLGVVSIGAIVNDQAHSPLLELNEAQLDIIPDNQLIPFQMFLNKLSVTPIGFSALGMFTMDKPTILTIIGMFLTYFFLMIQFKPSDVTVPCAGNFTAT</sequence>
<accession>A0A1S3I4F4</accession>
<keyword evidence="3 6" id="KW-1133">Transmembrane helix</keyword>
<feature type="transmembrane region" description="Helical" evidence="6">
    <location>
        <begin position="89"/>
        <end position="110"/>
    </location>
</feature>